<protein>
    <submittedName>
        <fullName evidence="1">Uncharacterized protein</fullName>
    </submittedName>
</protein>
<name>A0AAD7ZRP6_DIPPU</name>
<feature type="non-terminal residue" evidence="1">
    <location>
        <position position="96"/>
    </location>
</feature>
<accession>A0AAD7ZRP6</accession>
<evidence type="ECO:0000313" key="1">
    <source>
        <dbReference type="EMBL" id="KAJ9585360.1"/>
    </source>
</evidence>
<proteinExistence type="predicted"/>
<dbReference type="AlphaFoldDB" id="A0AAD7ZRP6"/>
<sequence length="96" mass="11016">FPTFRQRLFHYFPGNLLQDHHNNFGRESLILLLFQFYDDSELTQQFMRLTSAPSHNVTSYCTGIIPTVVLLATTVHLCPLSTRDLRHITTPAPGLD</sequence>
<keyword evidence="2" id="KW-1185">Reference proteome</keyword>
<reference evidence="1" key="2">
    <citation type="submission" date="2023-05" db="EMBL/GenBank/DDBJ databases">
        <authorList>
            <person name="Fouks B."/>
        </authorList>
    </citation>
    <scope>NUCLEOTIDE SEQUENCE</scope>
    <source>
        <strain evidence="1">Stay&amp;Tobe</strain>
        <tissue evidence="1">Testes</tissue>
    </source>
</reference>
<feature type="non-terminal residue" evidence="1">
    <location>
        <position position="1"/>
    </location>
</feature>
<dbReference type="EMBL" id="JASPKZ010007280">
    <property type="protein sequence ID" value="KAJ9585360.1"/>
    <property type="molecule type" value="Genomic_DNA"/>
</dbReference>
<dbReference type="Proteomes" id="UP001233999">
    <property type="component" value="Unassembled WGS sequence"/>
</dbReference>
<evidence type="ECO:0000313" key="2">
    <source>
        <dbReference type="Proteomes" id="UP001233999"/>
    </source>
</evidence>
<organism evidence="1 2">
    <name type="scientific">Diploptera punctata</name>
    <name type="common">Pacific beetle cockroach</name>
    <dbReference type="NCBI Taxonomy" id="6984"/>
    <lineage>
        <taxon>Eukaryota</taxon>
        <taxon>Metazoa</taxon>
        <taxon>Ecdysozoa</taxon>
        <taxon>Arthropoda</taxon>
        <taxon>Hexapoda</taxon>
        <taxon>Insecta</taxon>
        <taxon>Pterygota</taxon>
        <taxon>Neoptera</taxon>
        <taxon>Polyneoptera</taxon>
        <taxon>Dictyoptera</taxon>
        <taxon>Blattodea</taxon>
        <taxon>Blaberoidea</taxon>
        <taxon>Blaberidae</taxon>
        <taxon>Diplopterinae</taxon>
        <taxon>Diploptera</taxon>
    </lineage>
</organism>
<reference evidence="1" key="1">
    <citation type="journal article" date="2023" name="IScience">
        <title>Live-bearing cockroach genome reveals convergent evolutionary mechanisms linked to viviparity in insects and beyond.</title>
        <authorList>
            <person name="Fouks B."/>
            <person name="Harrison M.C."/>
            <person name="Mikhailova A.A."/>
            <person name="Marchal E."/>
            <person name="English S."/>
            <person name="Carruthers M."/>
            <person name="Jennings E.C."/>
            <person name="Chiamaka E.L."/>
            <person name="Frigard R.A."/>
            <person name="Pippel M."/>
            <person name="Attardo G.M."/>
            <person name="Benoit J.B."/>
            <person name="Bornberg-Bauer E."/>
            <person name="Tobe S.S."/>
        </authorList>
    </citation>
    <scope>NUCLEOTIDE SEQUENCE</scope>
    <source>
        <strain evidence="1">Stay&amp;Tobe</strain>
    </source>
</reference>
<gene>
    <name evidence="1" type="ORF">L9F63_002857</name>
</gene>
<comment type="caution">
    <text evidence="1">The sequence shown here is derived from an EMBL/GenBank/DDBJ whole genome shotgun (WGS) entry which is preliminary data.</text>
</comment>